<dbReference type="EMBL" id="FOMX01000002">
    <property type="protein sequence ID" value="SFD49372.1"/>
    <property type="molecule type" value="Genomic_DNA"/>
</dbReference>
<sequence>MKALVPPFALCAALIACDVTGDREPAAPRSTPSAPPRPSRGRLVAGERVERVIASPDSALRDERTRARLDAAALAAIAASPVPVLAPADPVRRPRISSPRTPDGPSFRFTLATQSPGRTLTLHGSRLATLRPHVGRHEGPERLRGVPAFVSDNDGIKSATWIEHGAAYALDLECASARDTGCDLAALRAEVEALAFVGGGGQ</sequence>
<evidence type="ECO:0000256" key="1">
    <source>
        <dbReference type="SAM" id="MobiDB-lite"/>
    </source>
</evidence>
<dbReference type="PROSITE" id="PS51257">
    <property type="entry name" value="PROKAR_LIPOPROTEIN"/>
    <property type="match status" value="1"/>
</dbReference>
<feature type="region of interest" description="Disordered" evidence="1">
    <location>
        <begin position="23"/>
        <end position="42"/>
    </location>
</feature>
<reference evidence="3" key="1">
    <citation type="submission" date="2016-10" db="EMBL/GenBank/DDBJ databases">
        <authorList>
            <person name="Varghese N."/>
            <person name="Submissions S."/>
        </authorList>
    </citation>
    <scope>NUCLEOTIDE SEQUENCE [LARGE SCALE GENOMIC DNA]</scope>
    <source>
        <strain evidence="3">ATCC 25963</strain>
    </source>
</reference>
<evidence type="ECO:0000313" key="3">
    <source>
        <dbReference type="Proteomes" id="UP000199400"/>
    </source>
</evidence>
<keyword evidence="3" id="KW-1185">Reference proteome</keyword>
<organism evidence="2 3">
    <name type="scientific">Nannocystis exedens</name>
    <dbReference type="NCBI Taxonomy" id="54"/>
    <lineage>
        <taxon>Bacteria</taxon>
        <taxon>Pseudomonadati</taxon>
        <taxon>Myxococcota</taxon>
        <taxon>Polyangia</taxon>
        <taxon>Nannocystales</taxon>
        <taxon>Nannocystaceae</taxon>
        <taxon>Nannocystis</taxon>
    </lineage>
</organism>
<accession>A0A1I1SSR1</accession>
<proteinExistence type="predicted"/>
<dbReference type="Proteomes" id="UP000199400">
    <property type="component" value="Unassembled WGS sequence"/>
</dbReference>
<evidence type="ECO:0000313" key="2">
    <source>
        <dbReference type="EMBL" id="SFD49372.1"/>
    </source>
</evidence>
<name>A0A1I1SSR1_9BACT</name>
<dbReference type="AlphaFoldDB" id="A0A1I1SSR1"/>
<evidence type="ECO:0008006" key="4">
    <source>
        <dbReference type="Google" id="ProtNLM"/>
    </source>
</evidence>
<protein>
    <recommendedName>
        <fullName evidence="4">Lipoprotein</fullName>
    </recommendedName>
</protein>
<gene>
    <name evidence="2" type="ORF">SAMN02745121_00236</name>
</gene>